<name>A0A4Q9MPS6_9APHY</name>
<evidence type="ECO:0000313" key="1">
    <source>
        <dbReference type="EMBL" id="TBU29770.1"/>
    </source>
</evidence>
<dbReference type="AlphaFoldDB" id="A0A4Q9MPS6"/>
<organism evidence="1">
    <name type="scientific">Dichomitus squalens</name>
    <dbReference type="NCBI Taxonomy" id="114155"/>
    <lineage>
        <taxon>Eukaryota</taxon>
        <taxon>Fungi</taxon>
        <taxon>Dikarya</taxon>
        <taxon>Basidiomycota</taxon>
        <taxon>Agaricomycotina</taxon>
        <taxon>Agaricomycetes</taxon>
        <taxon>Polyporales</taxon>
        <taxon>Polyporaceae</taxon>
        <taxon>Dichomitus</taxon>
    </lineage>
</organism>
<gene>
    <name evidence="1" type="ORF">BD311DRAFT_777230</name>
</gene>
<reference evidence="1" key="1">
    <citation type="submission" date="2019-01" db="EMBL/GenBank/DDBJ databases">
        <title>Draft genome sequences of three monokaryotic isolates of the white-rot basidiomycete fungus Dichomitus squalens.</title>
        <authorList>
            <consortium name="DOE Joint Genome Institute"/>
            <person name="Lopez S.C."/>
            <person name="Andreopoulos B."/>
            <person name="Pangilinan J."/>
            <person name="Lipzen A."/>
            <person name="Riley R."/>
            <person name="Ahrendt S."/>
            <person name="Ng V."/>
            <person name="Barry K."/>
            <person name="Daum C."/>
            <person name="Grigoriev I.V."/>
            <person name="Hilden K.S."/>
            <person name="Makela M.R."/>
            <person name="de Vries R.P."/>
        </authorList>
    </citation>
    <scope>NUCLEOTIDE SEQUENCE [LARGE SCALE GENOMIC DNA]</scope>
    <source>
        <strain evidence="1">OM18370.1</strain>
    </source>
</reference>
<accession>A0A4Q9MPS6</accession>
<sequence>MSRTCTTYCMLARECAGRGGLAQLRAHAISLARISTAMPEIHLPPPSEDAMGFVGGDQGVIRLAVIALASASRILHLPSRSTPAGSVSPSRYRDLYRRWGVLGAGWASLEHARVVLILGSQRTGLPHLGVFPSSFAYLGHGFWVLLTSQ</sequence>
<dbReference type="EMBL" id="ML143410">
    <property type="protein sequence ID" value="TBU29770.1"/>
    <property type="molecule type" value="Genomic_DNA"/>
</dbReference>
<protein>
    <submittedName>
        <fullName evidence="1">Uncharacterized protein</fullName>
    </submittedName>
</protein>
<proteinExistence type="predicted"/>
<dbReference type="Proteomes" id="UP000292957">
    <property type="component" value="Unassembled WGS sequence"/>
</dbReference>